<feature type="transmembrane region" description="Helical" evidence="2">
    <location>
        <begin position="227"/>
        <end position="246"/>
    </location>
</feature>
<feature type="region of interest" description="Disordered" evidence="1">
    <location>
        <begin position="459"/>
        <end position="493"/>
    </location>
</feature>
<feature type="compositionally biased region" description="Polar residues" evidence="1">
    <location>
        <begin position="22"/>
        <end position="33"/>
    </location>
</feature>
<evidence type="ECO:0000256" key="1">
    <source>
        <dbReference type="SAM" id="MobiDB-lite"/>
    </source>
</evidence>
<dbReference type="InterPro" id="IPR007391">
    <property type="entry name" value="Vancomycin_resist_VanW"/>
</dbReference>
<proteinExistence type="predicted"/>
<dbReference type="PANTHER" id="PTHR35788">
    <property type="entry name" value="EXPORTED PROTEIN-RELATED"/>
    <property type="match status" value="1"/>
</dbReference>
<dbReference type="AlphaFoldDB" id="A0A1B7LYX2"/>
<keyword evidence="2" id="KW-0472">Membrane</keyword>
<dbReference type="Proteomes" id="UP000078292">
    <property type="component" value="Unassembled WGS sequence"/>
</dbReference>
<keyword evidence="4" id="KW-1185">Reference proteome</keyword>
<evidence type="ECO:0008006" key="5">
    <source>
        <dbReference type="Google" id="ProtNLM"/>
    </source>
</evidence>
<dbReference type="RefSeq" id="WP_052504896.1">
    <property type="nucleotide sequence ID" value="NZ_LXEY01000019.1"/>
</dbReference>
<feature type="compositionally biased region" description="Acidic residues" evidence="1">
    <location>
        <begin position="472"/>
        <end position="489"/>
    </location>
</feature>
<comment type="caution">
    <text evidence="3">The sequence shown here is derived from an EMBL/GenBank/DDBJ whole genome shotgun (WGS) entry which is preliminary data.</text>
</comment>
<dbReference type="Pfam" id="PF04294">
    <property type="entry name" value="VanW"/>
    <property type="match status" value="1"/>
</dbReference>
<keyword evidence="2" id="KW-1133">Transmembrane helix</keyword>
<gene>
    <name evidence="3" type="ORF">A6F49_11525</name>
</gene>
<dbReference type="OrthoDB" id="9813301at2"/>
<evidence type="ECO:0000313" key="3">
    <source>
        <dbReference type="EMBL" id="OAV60575.1"/>
    </source>
</evidence>
<dbReference type="InterPro" id="IPR052913">
    <property type="entry name" value="Glycopeptide_resist_protein"/>
</dbReference>
<name>A0A1B7LYX2_9MICC</name>
<evidence type="ECO:0000256" key="2">
    <source>
        <dbReference type="SAM" id="Phobius"/>
    </source>
</evidence>
<evidence type="ECO:0000313" key="4">
    <source>
        <dbReference type="Proteomes" id="UP000078292"/>
    </source>
</evidence>
<feature type="compositionally biased region" description="Acidic residues" evidence="1">
    <location>
        <begin position="66"/>
        <end position="79"/>
    </location>
</feature>
<protein>
    <recommendedName>
        <fullName evidence="5">Peptidoglycan binding domain-containing protein</fullName>
    </recommendedName>
</protein>
<reference evidence="3 4" key="1">
    <citation type="submission" date="2016-04" db="EMBL/GenBank/DDBJ databases">
        <title>First whole genome shotgun sequence of the bacterium Enteractinococcus sp. strain UASWS1574.</title>
        <authorList>
            <person name="Crovadore J."/>
            <person name="Chablais R."/>
            <person name="Lefort F."/>
        </authorList>
    </citation>
    <scope>NUCLEOTIDE SEQUENCE [LARGE SCALE GENOMIC DNA]</scope>
    <source>
        <strain evidence="3 4">UASWS1574</strain>
    </source>
</reference>
<accession>A0A1B7LYX2</accession>
<feature type="compositionally biased region" description="Basic and acidic residues" evidence="1">
    <location>
        <begin position="11"/>
        <end position="21"/>
    </location>
</feature>
<dbReference type="STRING" id="1837282.A6F49_11525"/>
<sequence>MADENTPQHPDPSHHNDDEASTHQQTNEQTQALPSLADDAEGTAARRDDADTDGATWQADSAATDPADDEQTQDDDVAAGDELAEHAASDDEATDEVGQQPAEDAQPARSVTEEVDPETRMLQQIAALKADDAPTDEAEAAAAAETAGDQDSGEEAAVQETSVDDTQDDAVPHTTVVYDAPLSAESADQPDQTQAMPPISVAATSGSTAGPNEPAPTGRTKKRRWPWLLVGLVVLLGGGYVAAAFATQDSLPATLTVEGVDVSGLSVEEAAPRLEEAFAQRAQREILVTVADQEATLIPAESGYSYDVDATLNDLTDLTFNPVDLWARMFGEAHVSAQKSVDEETSSETIAGLAEQLSFDPTAGSVVYEGAELEYTEPIHGFTVDDEALTELVAEEWLGEATELTAPGEAEAPAVSAEQWEQFVADTAQPLVEGNYSVTADDATTELTPAQLGSAAEVRVEGAAEQTAATDQAEDETSQEPESTESEDDQGVRPVLILDGEALTDALAENNSEFASTNEDATVRLTGSAGSARPEVVPGSTGRGVDNEQVVDEILADLRGEQTRAITVELHEVEPEVTTEDAEAWDVNHIEAEYATPYPPQDGPRTANLRVGADRVNGTVVMPGEEFNLDAILAPITAANGYHSSGVVESGVTTNAIGGGLSQIATMSYNAGFLGGMEIIEHKPHSRWFDRYPQGRESTYWEGQINVRWKNDTDAPVIVEMWLANNQVHTRLWGSNYYDVSTTTSDPYNYTASPTIRNNDSECIAESGGRQGFTVDVHRTKTPAGGSPIEESWRWAYSGWPTVICE</sequence>
<organism evidence="3 4">
    <name type="scientific">Enteractinococcus helveticum</name>
    <dbReference type="NCBI Taxonomy" id="1837282"/>
    <lineage>
        <taxon>Bacteria</taxon>
        <taxon>Bacillati</taxon>
        <taxon>Actinomycetota</taxon>
        <taxon>Actinomycetes</taxon>
        <taxon>Micrococcales</taxon>
        <taxon>Micrococcaceae</taxon>
    </lineage>
</organism>
<keyword evidence="2" id="KW-0812">Transmembrane</keyword>
<dbReference type="PANTHER" id="PTHR35788:SF1">
    <property type="entry name" value="EXPORTED PROTEIN"/>
    <property type="match status" value="1"/>
</dbReference>
<feature type="region of interest" description="Disordered" evidence="1">
    <location>
        <begin position="201"/>
        <end position="221"/>
    </location>
</feature>
<feature type="region of interest" description="Disordered" evidence="1">
    <location>
        <begin position="1"/>
        <end position="171"/>
    </location>
</feature>
<dbReference type="EMBL" id="LXEY01000019">
    <property type="protein sequence ID" value="OAV60575.1"/>
    <property type="molecule type" value="Genomic_DNA"/>
</dbReference>